<dbReference type="Proteomes" id="UP000280935">
    <property type="component" value="Unassembled WGS sequence"/>
</dbReference>
<dbReference type="OrthoDB" id="143770at2"/>
<accession>A0A3P1WY14</accession>
<evidence type="ECO:0000313" key="3">
    <source>
        <dbReference type="Proteomes" id="UP000280935"/>
    </source>
</evidence>
<comment type="caution">
    <text evidence="2">The sequence shown here is derived from an EMBL/GenBank/DDBJ whole genome shotgun (WGS) entry which is preliminary data.</text>
</comment>
<dbReference type="EMBL" id="RQYT01000001">
    <property type="protein sequence ID" value="RRD51532.1"/>
    <property type="molecule type" value="Genomic_DNA"/>
</dbReference>
<sequence length="546" mass="61172">MRETVALWAPDIEPPDDWLVPAILYQDKIATFAPEPYLDDRDGRVSRRIKHLLGDLYEPVSLPATFANGDYIEHELRARVSGWIATARRIDPKRDSYIGRWADRAEGFDRRRRNVLGQLAEVGNIIREAQRREARLAEALKQLQADRRLKEERLESMKAAARPSIKAAKLARREEIDPLVKQVRILWQQRRDLDRASQDYRDVCRTLDELRAQIDATKQSKDYPGASEIRDLEEQIRGIVSEVNAAATELNALRGTTERLRRRRERQQRWIARPWESDQEFNTGHLWNLPPGLDTIAVGKIYGRAFDFLASSAGMWVAGRGDRPYAGTLVGPKFVVDDIMLTVAAHVASDRDDCVLMLSEQRRRALSAPTDPLAAAAAVTWLLPVPQTSDLLAVRLFRDQHADELKSLRRYIQTPLSSAVTVEDLQDAIRDIQVSCQSAAREISRALELNRRVGLAYVRGAVVSEVGASVRDTAVAAGLGAIPALHAAMDVGDPLAGAPAGLMMTGAALTAMTAINSVRAWSARRRVPSPFLYTYEALRASERWRA</sequence>
<gene>
    <name evidence="2" type="ORF">EII35_01250</name>
</gene>
<feature type="coiled-coil region" evidence="1">
    <location>
        <begin position="126"/>
        <end position="160"/>
    </location>
</feature>
<keyword evidence="1" id="KW-0175">Coiled coil</keyword>
<reference evidence="2 3" key="1">
    <citation type="submission" date="2018-11" db="EMBL/GenBank/DDBJ databases">
        <title>Genomes From Bacteria Associated with the Canine Oral Cavity: a Test Case for Automated Genome-Based Taxonomic Assignment.</title>
        <authorList>
            <person name="Coil D.A."/>
            <person name="Jospin G."/>
            <person name="Darling A.E."/>
            <person name="Wallis C."/>
            <person name="Davis I.J."/>
            <person name="Harris S."/>
            <person name="Eisen J.A."/>
            <person name="Holcombe L.J."/>
            <person name="O'Flynn C."/>
        </authorList>
    </citation>
    <scope>NUCLEOTIDE SEQUENCE [LARGE SCALE GENOMIC DNA]</scope>
    <source>
        <strain evidence="2 3">OH2822_COT-296</strain>
    </source>
</reference>
<organism evidence="2 3">
    <name type="scientific">Arachnia propionica</name>
    <dbReference type="NCBI Taxonomy" id="1750"/>
    <lineage>
        <taxon>Bacteria</taxon>
        <taxon>Bacillati</taxon>
        <taxon>Actinomycetota</taxon>
        <taxon>Actinomycetes</taxon>
        <taxon>Propionibacteriales</taxon>
        <taxon>Propionibacteriaceae</taxon>
        <taxon>Arachnia</taxon>
    </lineage>
</organism>
<dbReference type="RefSeq" id="WP_125226634.1">
    <property type="nucleotide sequence ID" value="NZ_RQYT01000001.1"/>
</dbReference>
<proteinExistence type="predicted"/>
<protein>
    <submittedName>
        <fullName evidence="2">Uncharacterized protein</fullName>
    </submittedName>
</protein>
<feature type="coiled-coil region" evidence="1">
    <location>
        <begin position="193"/>
        <end position="249"/>
    </location>
</feature>
<evidence type="ECO:0000313" key="2">
    <source>
        <dbReference type="EMBL" id="RRD51532.1"/>
    </source>
</evidence>
<name>A0A3P1WY14_9ACTN</name>
<dbReference type="AlphaFoldDB" id="A0A3P1WY14"/>
<evidence type="ECO:0000256" key="1">
    <source>
        <dbReference type="SAM" id="Coils"/>
    </source>
</evidence>